<dbReference type="Proteomes" id="UP000317573">
    <property type="component" value="Unassembled WGS sequence"/>
</dbReference>
<dbReference type="InterPro" id="IPR002328">
    <property type="entry name" value="ADH_Zn_CS"/>
</dbReference>
<dbReference type="InterPro" id="IPR020843">
    <property type="entry name" value="ER"/>
</dbReference>
<dbReference type="Pfam" id="PF00107">
    <property type="entry name" value="ADH_zinc_N"/>
    <property type="match status" value="1"/>
</dbReference>
<evidence type="ECO:0000259" key="6">
    <source>
        <dbReference type="SMART" id="SM00829"/>
    </source>
</evidence>
<dbReference type="InterPro" id="IPR011032">
    <property type="entry name" value="GroES-like_sf"/>
</dbReference>
<evidence type="ECO:0000313" key="7">
    <source>
        <dbReference type="EMBL" id="TWH16069.1"/>
    </source>
</evidence>
<dbReference type="InterPro" id="IPR036291">
    <property type="entry name" value="NAD(P)-bd_dom_sf"/>
</dbReference>
<comment type="caution">
    <text evidence="7">The sequence shown here is derived from an EMBL/GenBank/DDBJ whole genome shotgun (WGS) entry which is preliminary data.</text>
</comment>
<dbReference type="SMART" id="SM00829">
    <property type="entry name" value="PKS_ER"/>
    <property type="match status" value="1"/>
</dbReference>
<dbReference type="InterPro" id="IPR013154">
    <property type="entry name" value="ADH-like_N"/>
</dbReference>
<evidence type="ECO:0000256" key="5">
    <source>
        <dbReference type="RuleBase" id="RU361277"/>
    </source>
</evidence>
<organism evidence="7 8">
    <name type="scientific">Rhodococcus rhodochrous J45</name>
    <dbReference type="NCBI Taxonomy" id="935266"/>
    <lineage>
        <taxon>Bacteria</taxon>
        <taxon>Bacillati</taxon>
        <taxon>Actinomycetota</taxon>
        <taxon>Actinomycetes</taxon>
        <taxon>Mycobacteriales</taxon>
        <taxon>Nocardiaceae</taxon>
        <taxon>Rhodococcus</taxon>
    </lineage>
</organism>
<dbReference type="EMBL" id="VLJT01000027">
    <property type="protein sequence ID" value="TWH16069.1"/>
    <property type="molecule type" value="Genomic_DNA"/>
</dbReference>
<dbReference type="InterPro" id="IPR013149">
    <property type="entry name" value="ADH-like_C"/>
</dbReference>
<evidence type="ECO:0000256" key="3">
    <source>
        <dbReference type="ARBA" id="ARBA00022833"/>
    </source>
</evidence>
<evidence type="ECO:0000256" key="2">
    <source>
        <dbReference type="ARBA" id="ARBA00022723"/>
    </source>
</evidence>
<dbReference type="GO" id="GO:0016491">
    <property type="term" value="F:oxidoreductase activity"/>
    <property type="evidence" value="ECO:0007669"/>
    <property type="project" value="UniProtKB-KW"/>
</dbReference>
<dbReference type="PROSITE" id="PS00059">
    <property type="entry name" value="ADH_ZINC"/>
    <property type="match status" value="1"/>
</dbReference>
<gene>
    <name evidence="7" type="ORF">L618_002900000050</name>
</gene>
<accession>A0A562E296</accession>
<dbReference type="SUPFAM" id="SSF51735">
    <property type="entry name" value="NAD(P)-binding Rossmann-fold domains"/>
    <property type="match status" value="1"/>
</dbReference>
<reference evidence="7 8" key="1">
    <citation type="submission" date="2019-07" db="EMBL/GenBank/DDBJ databases">
        <title>Genome sequencing of lignin-degrading bacterial isolates.</title>
        <authorList>
            <person name="Gladden J."/>
        </authorList>
    </citation>
    <scope>NUCLEOTIDE SEQUENCE [LARGE SCALE GENOMIC DNA]</scope>
    <source>
        <strain evidence="7 8">J45</strain>
    </source>
</reference>
<dbReference type="GO" id="GO:0008270">
    <property type="term" value="F:zinc ion binding"/>
    <property type="evidence" value="ECO:0007669"/>
    <property type="project" value="InterPro"/>
</dbReference>
<dbReference type="Gene3D" id="3.40.50.720">
    <property type="entry name" value="NAD(P)-binding Rossmann-like Domain"/>
    <property type="match status" value="1"/>
</dbReference>
<name>A0A562E296_RHORH</name>
<dbReference type="CDD" id="cd08231">
    <property type="entry name" value="MDR_TM0436_like"/>
    <property type="match status" value="1"/>
</dbReference>
<dbReference type="AlphaFoldDB" id="A0A562E296"/>
<dbReference type="Pfam" id="PF08240">
    <property type="entry name" value="ADH_N"/>
    <property type="match status" value="1"/>
</dbReference>
<keyword evidence="3 5" id="KW-0862">Zinc</keyword>
<dbReference type="SUPFAM" id="SSF50129">
    <property type="entry name" value="GroES-like"/>
    <property type="match status" value="1"/>
</dbReference>
<dbReference type="PANTHER" id="PTHR43401">
    <property type="entry name" value="L-THREONINE 3-DEHYDROGENASE"/>
    <property type="match status" value="1"/>
</dbReference>
<evidence type="ECO:0000256" key="1">
    <source>
        <dbReference type="ARBA" id="ARBA00001947"/>
    </source>
</evidence>
<keyword evidence="4" id="KW-0560">Oxidoreductase</keyword>
<dbReference type="Gene3D" id="3.90.180.10">
    <property type="entry name" value="Medium-chain alcohol dehydrogenases, catalytic domain"/>
    <property type="match status" value="1"/>
</dbReference>
<evidence type="ECO:0000313" key="8">
    <source>
        <dbReference type="Proteomes" id="UP000317573"/>
    </source>
</evidence>
<comment type="cofactor">
    <cofactor evidence="1 5">
        <name>Zn(2+)</name>
        <dbReference type="ChEBI" id="CHEBI:29105"/>
    </cofactor>
</comment>
<dbReference type="RefSeq" id="WP_145692142.1">
    <property type="nucleotide sequence ID" value="NZ_VLJT01000027.1"/>
</dbReference>
<dbReference type="InterPro" id="IPR050129">
    <property type="entry name" value="Zn_alcohol_dh"/>
</dbReference>
<feature type="domain" description="Enoyl reductase (ER)" evidence="6">
    <location>
        <begin position="11"/>
        <end position="360"/>
    </location>
</feature>
<sequence>MRTGKRAVLVGPNKPLEIWEAPVDPPTGAEVLVAVEMAGVCGTDHHFYLGEVAMPGPMVLGHEGIGRVVECGPDVTTDSAGTPITEGDRVYWVPLKPCHRCHACTILEDTSLCPHQSPGRFRDPLLTPFATYTEYSLLPGGMTFFKVPEDTPSEAVIAFGCAMPTVLHAMERLGQIRFGDKVLVQGAGPVGLAATLVAGLSGAGEVVVIGAPASRLEMAKRLGATSTIDLDVHNTSEQRVAAAQEIMGGGADIVIEAAGKLPAFGEGTELVARGGRYLIVGLWSAPGTTELEPRKINNDNVRIIGSALSRPRHIYKTIQMAQQYHTRFPLTDVVSHRFGLEDAQSAIDAVGRQEPIKAVIQPGLEA</sequence>
<comment type="similarity">
    <text evidence="5">Belongs to the zinc-containing alcohol dehydrogenase family.</text>
</comment>
<keyword evidence="2 5" id="KW-0479">Metal-binding</keyword>
<proteinExistence type="inferred from homology"/>
<evidence type="ECO:0000256" key="4">
    <source>
        <dbReference type="ARBA" id="ARBA00023002"/>
    </source>
</evidence>
<protein>
    <submittedName>
        <fullName evidence="7">5-exo-hydroxycamphor dehydrogenase</fullName>
    </submittedName>
</protein>